<evidence type="ECO:0000313" key="1">
    <source>
        <dbReference type="EMBL" id="KAB1144816.1"/>
    </source>
</evidence>
<proteinExistence type="predicted"/>
<keyword evidence="2" id="KW-1185">Reference proteome</keyword>
<accession>A0A6H9UZ31</accession>
<evidence type="ECO:0000313" key="2">
    <source>
        <dbReference type="Proteomes" id="UP000442707"/>
    </source>
</evidence>
<gene>
    <name evidence="1" type="ORF">F7R91_21175</name>
</gene>
<dbReference type="Proteomes" id="UP000442707">
    <property type="component" value="Unassembled WGS sequence"/>
</dbReference>
<name>A0A6H9UZ31_9ACTN</name>
<protein>
    <submittedName>
        <fullName evidence="1">Uncharacterized protein</fullName>
    </submittedName>
</protein>
<dbReference type="AlphaFoldDB" id="A0A6H9UZ31"/>
<sequence length="165" mass="17437">MARSGEGVLLDEVATLAAAGSAAVIAAAGTDAWQELRQTVARWFGRGDSGREQRELERLDRTADALRTGGPDEADVRISEQSAWRTRFEMVLEDMNDGDRDRAAVEQLRTLLAATAATPAVRAGDSSMVVGGNANIHARDGGFAAGVVKGEVHNNTPPQPEPTQG</sequence>
<organism evidence="1 2">
    <name type="scientific">Streptomyces luteolifulvus</name>
    <dbReference type="NCBI Taxonomy" id="2615112"/>
    <lineage>
        <taxon>Bacteria</taxon>
        <taxon>Bacillati</taxon>
        <taxon>Actinomycetota</taxon>
        <taxon>Actinomycetes</taxon>
        <taxon>Kitasatosporales</taxon>
        <taxon>Streptomycetaceae</taxon>
        <taxon>Streptomyces</taxon>
    </lineage>
</organism>
<dbReference type="EMBL" id="VZRB01000014">
    <property type="protein sequence ID" value="KAB1144816.1"/>
    <property type="molecule type" value="Genomic_DNA"/>
</dbReference>
<comment type="caution">
    <text evidence="1">The sequence shown here is derived from an EMBL/GenBank/DDBJ whole genome shotgun (WGS) entry which is preliminary data.</text>
</comment>
<reference evidence="1 2" key="1">
    <citation type="submission" date="2019-09" db="EMBL/GenBank/DDBJ databases">
        <title>Screening of Novel Bioactive Compounds from Soil-Associated.</title>
        <authorList>
            <person name="Zhao S."/>
        </authorList>
    </citation>
    <scope>NUCLEOTIDE SEQUENCE [LARGE SCALE GENOMIC DNA]</scope>
    <source>
        <strain evidence="1 2">HIT-DPA4</strain>
    </source>
</reference>